<keyword evidence="3" id="KW-1185">Reference proteome</keyword>
<feature type="compositionally biased region" description="Polar residues" evidence="1">
    <location>
        <begin position="87"/>
        <end position="99"/>
    </location>
</feature>
<dbReference type="EMBL" id="JAAAPK010000002">
    <property type="protein sequence ID" value="NBC40101.1"/>
    <property type="molecule type" value="Genomic_DNA"/>
</dbReference>
<feature type="compositionally biased region" description="Low complexity" evidence="1">
    <location>
        <begin position="48"/>
        <end position="57"/>
    </location>
</feature>
<proteinExistence type="predicted"/>
<sequence>MTTTIQRNAPRPIETKPAERPVAQTPTQPPARNEAVRSGTGTDGFQPTAGTAGTQTANRLGATPAGAEEVRTTSATPVAPAALSPTELRSAQQAIANSSDGRDATAVSEWLRNNPDPAKQAAFMDMMFQYGPVAGGILDSVQRLPEADRTRLSQALDNAYRSGAVSPQELSAAVATSGRGALPGATHEGLAGIIAGTGNPDLIETYAKAEMDIVRASGGDDQQRSAAVATALGGMPPDRLQSFLSANREGMADVIKNINASGPDASSSPALGRLLDAAGRINPPTAESVQVFTDSIDKLGENRESRAAAARFFTQHGDAVLSSLQDSSGSLGLDGQKKMSEFFARTLFSPPQDFAGSDAFRQNVMQRLETMNTGLAQHANENPPSQDAKRSARLMGSLVGSLEGGFQVSLDELGKRNEAVKGMVDLLFSAKSLLPNLPIPGAGKLKDLTVDQLQRWVTSSLQERAQQPSQAIPFHRTFGEQIANPDLRTDYDAARGDAFLNRQRGLSR</sequence>
<gene>
    <name evidence="2" type="ORF">GTZ93_09680</name>
</gene>
<accession>A0A7X4Y7D6</accession>
<evidence type="ECO:0000313" key="3">
    <source>
        <dbReference type="Proteomes" id="UP000537825"/>
    </source>
</evidence>
<comment type="caution">
    <text evidence="2">The sequence shown here is derived from an EMBL/GenBank/DDBJ whole genome shotgun (WGS) entry which is preliminary data.</text>
</comment>
<dbReference type="RefSeq" id="WP_139918344.1">
    <property type="nucleotide sequence ID" value="NZ_CBCSLE010000009.1"/>
</dbReference>
<dbReference type="Proteomes" id="UP000537825">
    <property type="component" value="Unassembled WGS sequence"/>
</dbReference>
<evidence type="ECO:0000313" key="2">
    <source>
        <dbReference type="EMBL" id="NBC40101.1"/>
    </source>
</evidence>
<name>A0A7X4Y7D6_9BACT</name>
<evidence type="ECO:0000256" key="1">
    <source>
        <dbReference type="SAM" id="MobiDB-lite"/>
    </source>
</evidence>
<organism evidence="2 3">
    <name type="scientific">Corallococcus exiguus</name>
    <dbReference type="NCBI Taxonomy" id="83462"/>
    <lineage>
        <taxon>Bacteria</taxon>
        <taxon>Pseudomonadati</taxon>
        <taxon>Myxococcota</taxon>
        <taxon>Myxococcia</taxon>
        <taxon>Myxococcales</taxon>
        <taxon>Cystobacterineae</taxon>
        <taxon>Myxococcaceae</taxon>
        <taxon>Corallococcus</taxon>
    </lineage>
</organism>
<feature type="region of interest" description="Disordered" evidence="1">
    <location>
        <begin position="1"/>
        <end position="102"/>
    </location>
</feature>
<protein>
    <submittedName>
        <fullName evidence="2">Uncharacterized protein</fullName>
    </submittedName>
</protein>
<dbReference type="AlphaFoldDB" id="A0A7X4Y7D6"/>
<reference evidence="2 3" key="1">
    <citation type="submission" date="2020-01" db="EMBL/GenBank/DDBJ databases">
        <title>The draft genome sequence of Corallococcus exiguus DSM 14696.</title>
        <authorList>
            <person name="Zhang X."/>
            <person name="Zhu H."/>
        </authorList>
    </citation>
    <scope>NUCLEOTIDE SEQUENCE [LARGE SCALE GENOMIC DNA]</scope>
    <source>
        <strain evidence="2 3">DSM 14696</strain>
    </source>
</reference>